<dbReference type="EC" id="2.7.11.1" evidence="2"/>
<evidence type="ECO:0000256" key="10">
    <source>
        <dbReference type="ARBA" id="ARBA00048679"/>
    </source>
</evidence>
<dbReference type="EMBL" id="JAODUP010000109">
    <property type="protein sequence ID" value="KAK2161815.1"/>
    <property type="molecule type" value="Genomic_DNA"/>
</dbReference>
<proteinExistence type="inferred from homology"/>
<dbReference type="PANTHER" id="PTHR47167">
    <property type="entry name" value="SERINE/THREONINE-PROTEIN KINASE TAO1-LIKE PROTEIN"/>
    <property type="match status" value="1"/>
</dbReference>
<dbReference type="Gene3D" id="3.30.200.20">
    <property type="entry name" value="Phosphorylase Kinase, domain 1"/>
    <property type="match status" value="1"/>
</dbReference>
<evidence type="ECO:0000256" key="5">
    <source>
        <dbReference type="ARBA" id="ARBA00022741"/>
    </source>
</evidence>
<comment type="catalytic activity">
    <reaction evidence="10">
        <text>L-seryl-[protein] + ATP = O-phospho-L-seryl-[protein] + ADP + H(+)</text>
        <dbReference type="Rhea" id="RHEA:17989"/>
        <dbReference type="Rhea" id="RHEA-COMP:9863"/>
        <dbReference type="Rhea" id="RHEA-COMP:11604"/>
        <dbReference type="ChEBI" id="CHEBI:15378"/>
        <dbReference type="ChEBI" id="CHEBI:29999"/>
        <dbReference type="ChEBI" id="CHEBI:30616"/>
        <dbReference type="ChEBI" id="CHEBI:83421"/>
        <dbReference type="ChEBI" id="CHEBI:456216"/>
        <dbReference type="EC" id="2.7.11.1"/>
    </reaction>
</comment>
<comment type="similarity">
    <text evidence="1">Belongs to the protein kinase superfamily. STE Ser/Thr protein kinase family. STE20 subfamily.</text>
</comment>
<dbReference type="InterPro" id="IPR011009">
    <property type="entry name" value="Kinase-like_dom_sf"/>
</dbReference>
<evidence type="ECO:0000313" key="15">
    <source>
        <dbReference type="Proteomes" id="UP001208570"/>
    </source>
</evidence>
<keyword evidence="5 11" id="KW-0547">Nucleotide-binding</keyword>
<dbReference type="PROSITE" id="PS00107">
    <property type="entry name" value="PROTEIN_KINASE_ATP"/>
    <property type="match status" value="1"/>
</dbReference>
<keyword evidence="15" id="KW-1185">Reference proteome</keyword>
<dbReference type="AlphaFoldDB" id="A0AAD9N9H1"/>
<feature type="binding site" evidence="11">
    <location>
        <position position="58"/>
    </location>
    <ligand>
        <name>ATP</name>
        <dbReference type="ChEBI" id="CHEBI:30616"/>
    </ligand>
</feature>
<feature type="domain" description="Protein kinase" evidence="13">
    <location>
        <begin position="28"/>
        <end position="281"/>
    </location>
</feature>
<feature type="compositionally biased region" description="Polar residues" evidence="12">
    <location>
        <begin position="350"/>
        <end position="359"/>
    </location>
</feature>
<dbReference type="SMART" id="SM00220">
    <property type="entry name" value="S_TKc"/>
    <property type="match status" value="1"/>
</dbReference>
<evidence type="ECO:0000256" key="1">
    <source>
        <dbReference type="ARBA" id="ARBA00008874"/>
    </source>
</evidence>
<dbReference type="GO" id="GO:0004674">
    <property type="term" value="F:protein serine/threonine kinase activity"/>
    <property type="evidence" value="ECO:0007669"/>
    <property type="project" value="UniProtKB-KW"/>
</dbReference>
<keyword evidence="4" id="KW-0808">Transferase</keyword>
<evidence type="ECO:0000313" key="14">
    <source>
        <dbReference type="EMBL" id="KAK2161815.1"/>
    </source>
</evidence>
<feature type="region of interest" description="Disordered" evidence="12">
    <location>
        <begin position="820"/>
        <end position="855"/>
    </location>
</feature>
<feature type="compositionally biased region" description="Polar residues" evidence="12">
    <location>
        <begin position="907"/>
        <end position="917"/>
    </location>
</feature>
<protein>
    <recommendedName>
        <fullName evidence="2">non-specific serine/threonine protein kinase</fullName>
        <ecNumber evidence="2">2.7.11.1</ecNumber>
    </recommendedName>
</protein>
<evidence type="ECO:0000256" key="3">
    <source>
        <dbReference type="ARBA" id="ARBA00022527"/>
    </source>
</evidence>
<dbReference type="CDD" id="cd06607">
    <property type="entry name" value="STKc_TAO"/>
    <property type="match status" value="1"/>
</dbReference>
<sequence>MPAMPKPGSLKDPEVAALFSIEDPEKIFCDLREIGHGSFGAVYYAKHSVTGEIVAIKKMSYQGRQSNEKWQDIIKEVKFLQQLKHENCIEYKGCYRRDHTAWLVMEYCLGSASDIVEVHKKPLREDEIRAICKHALNGLLHLHNLNRIHRDVKAGNILLTDNGTVKLADFGSASIQCPANSFVGTPYWMAPEVILAMDEGQYDGKVDIWSLGITCIELAERKPPLFNMNAMSALYHIAQNDPPSLSGGDWSDDFRNFIDSCLSKSVSERPNASEALQHIFITQHHNHNVLVDLIQRTKDAVRELDNLQYKRMKKILMVDERNSVFEGSPNSEPNTAGTPEETSLDDNESSKSNSVTSQHSIRSCSEVSTSSVNSIPGPSSALPDDEVHTFSQQKPQRKSSGGSIGSEPGANNFATIRTTSIVNQQRYDHRQESAMREQMTGYKRLRRQHQKQLQQQENKFAAEMEEHKTKLDKEYENLMAQFAKEMESLQQKHAKELERKKRNSEIQEKKKSRLLQQQQECEMKQFQQLQKKEYQRYKEEMRKSMDERLTKKERDESIKTQKESIQHQLQCKESGLSKQHKDIVDIEIRKFRRRRLLQLHQEEINFLTEELTKREAQLQAAHKMLLRHHESTQDLEYKHIQAVHKLREEQMAKQHQTEVINQKAYMDRSKRELKQRHAIEVKQQPKSLKAKEQCIRRQFQDAIKTQQRQYKALKEQKLRNTPKPEQKAVIKKLKEEQMRKMALLGEQYDHSIKEMMQQQSFRLDAAQELEAKELHEHLAQELELLMAYQSKIKMQIEAQHKRERKQLEEKVSLRRALLEQKMEQEMKNQSVDSSKRRRQLRERQTRELEEFDLQTTKMGLDSSHIVESTQDSYKYEDLDTASMRDSLLNLTSSASSTSFSAHQASTPNQSHSSQTQL</sequence>
<comment type="catalytic activity">
    <reaction evidence="9">
        <text>L-threonyl-[protein] + ATP = O-phospho-L-threonyl-[protein] + ADP + H(+)</text>
        <dbReference type="Rhea" id="RHEA:46608"/>
        <dbReference type="Rhea" id="RHEA-COMP:11060"/>
        <dbReference type="Rhea" id="RHEA-COMP:11605"/>
        <dbReference type="ChEBI" id="CHEBI:15378"/>
        <dbReference type="ChEBI" id="CHEBI:30013"/>
        <dbReference type="ChEBI" id="CHEBI:30616"/>
        <dbReference type="ChEBI" id="CHEBI:61977"/>
        <dbReference type="ChEBI" id="CHEBI:456216"/>
        <dbReference type="EC" id="2.7.11.1"/>
    </reaction>
</comment>
<dbReference type="Pfam" id="PF00069">
    <property type="entry name" value="Pkinase"/>
    <property type="match status" value="1"/>
</dbReference>
<evidence type="ECO:0000256" key="12">
    <source>
        <dbReference type="SAM" id="MobiDB-lite"/>
    </source>
</evidence>
<dbReference type="Proteomes" id="UP001208570">
    <property type="component" value="Unassembled WGS sequence"/>
</dbReference>
<dbReference type="InterPro" id="IPR051234">
    <property type="entry name" value="TAO_STE20_kinase"/>
</dbReference>
<dbReference type="InterPro" id="IPR017441">
    <property type="entry name" value="Protein_kinase_ATP_BS"/>
</dbReference>
<evidence type="ECO:0000256" key="7">
    <source>
        <dbReference type="ARBA" id="ARBA00022840"/>
    </source>
</evidence>
<keyword evidence="3" id="KW-0723">Serine/threonine-protein kinase</keyword>
<gene>
    <name evidence="14" type="ORF">LSH36_109g04004</name>
</gene>
<keyword evidence="7 11" id="KW-0067">ATP-binding</keyword>
<name>A0AAD9N9H1_9ANNE</name>
<dbReference type="PROSITE" id="PS50011">
    <property type="entry name" value="PROTEIN_KINASE_DOM"/>
    <property type="match status" value="1"/>
</dbReference>
<accession>A0AAD9N9H1</accession>
<evidence type="ECO:0000256" key="11">
    <source>
        <dbReference type="PROSITE-ProRule" id="PRU10141"/>
    </source>
</evidence>
<comment type="caution">
    <text evidence="14">The sequence shown here is derived from an EMBL/GenBank/DDBJ whole genome shotgun (WGS) entry which is preliminary data.</text>
</comment>
<reference evidence="14" key="1">
    <citation type="journal article" date="2023" name="Mol. Biol. Evol.">
        <title>Third-Generation Sequencing Reveals the Adaptive Role of the Epigenome in Three Deep-Sea Polychaetes.</title>
        <authorList>
            <person name="Perez M."/>
            <person name="Aroh O."/>
            <person name="Sun Y."/>
            <person name="Lan Y."/>
            <person name="Juniper S.K."/>
            <person name="Young C.R."/>
            <person name="Angers B."/>
            <person name="Qian P.Y."/>
        </authorList>
    </citation>
    <scope>NUCLEOTIDE SEQUENCE</scope>
    <source>
        <strain evidence="14">P08H-3</strain>
    </source>
</reference>
<feature type="compositionally biased region" description="Low complexity" evidence="12">
    <location>
        <begin position="360"/>
        <end position="374"/>
    </location>
</feature>
<dbReference type="PANTHER" id="PTHR47167:SF4">
    <property type="entry name" value="SERINE_THREONINE-PROTEIN KINASE TAO"/>
    <property type="match status" value="1"/>
</dbReference>
<evidence type="ECO:0000259" key="13">
    <source>
        <dbReference type="PROSITE" id="PS50011"/>
    </source>
</evidence>
<keyword evidence="6" id="KW-0418">Kinase</keyword>
<evidence type="ECO:0000256" key="8">
    <source>
        <dbReference type="ARBA" id="ARBA00023054"/>
    </source>
</evidence>
<feature type="compositionally biased region" description="Basic and acidic residues" evidence="12">
    <location>
        <begin position="541"/>
        <end position="565"/>
    </location>
</feature>
<dbReference type="FunFam" id="1.10.510.10:FF:000030">
    <property type="entry name" value="Serine/threonine-protein kinase TAO2, putative"/>
    <property type="match status" value="1"/>
</dbReference>
<dbReference type="InterPro" id="IPR000719">
    <property type="entry name" value="Prot_kinase_dom"/>
</dbReference>
<feature type="region of interest" description="Disordered" evidence="12">
    <location>
        <begin position="892"/>
        <end position="917"/>
    </location>
</feature>
<dbReference type="SUPFAM" id="SSF56112">
    <property type="entry name" value="Protein kinase-like (PK-like)"/>
    <property type="match status" value="1"/>
</dbReference>
<dbReference type="Gene3D" id="1.10.510.10">
    <property type="entry name" value="Transferase(Phosphotransferase) domain 1"/>
    <property type="match status" value="1"/>
</dbReference>
<evidence type="ECO:0000256" key="2">
    <source>
        <dbReference type="ARBA" id="ARBA00012513"/>
    </source>
</evidence>
<dbReference type="FunFam" id="3.30.200.20:FF:000029">
    <property type="entry name" value="Serine/threonine-protein kinase TAO2, putative"/>
    <property type="match status" value="1"/>
</dbReference>
<evidence type="ECO:0000256" key="4">
    <source>
        <dbReference type="ARBA" id="ARBA00022679"/>
    </source>
</evidence>
<keyword evidence="8" id="KW-0175">Coiled coil</keyword>
<feature type="compositionally biased region" description="Low complexity" evidence="12">
    <location>
        <begin position="892"/>
        <end position="906"/>
    </location>
</feature>
<evidence type="ECO:0000256" key="9">
    <source>
        <dbReference type="ARBA" id="ARBA00047899"/>
    </source>
</evidence>
<dbReference type="GO" id="GO:0005737">
    <property type="term" value="C:cytoplasm"/>
    <property type="evidence" value="ECO:0007669"/>
    <property type="project" value="TreeGrafter"/>
</dbReference>
<feature type="compositionally biased region" description="Polar residues" evidence="12">
    <location>
        <begin position="328"/>
        <end position="341"/>
    </location>
</feature>
<organism evidence="14 15">
    <name type="scientific">Paralvinella palmiformis</name>
    <dbReference type="NCBI Taxonomy" id="53620"/>
    <lineage>
        <taxon>Eukaryota</taxon>
        <taxon>Metazoa</taxon>
        <taxon>Spiralia</taxon>
        <taxon>Lophotrochozoa</taxon>
        <taxon>Annelida</taxon>
        <taxon>Polychaeta</taxon>
        <taxon>Sedentaria</taxon>
        <taxon>Canalipalpata</taxon>
        <taxon>Terebellida</taxon>
        <taxon>Terebelliformia</taxon>
        <taxon>Alvinellidae</taxon>
        <taxon>Paralvinella</taxon>
    </lineage>
</organism>
<evidence type="ECO:0000256" key="6">
    <source>
        <dbReference type="ARBA" id="ARBA00022777"/>
    </source>
</evidence>
<feature type="region of interest" description="Disordered" evidence="12">
    <location>
        <begin position="323"/>
        <end position="433"/>
    </location>
</feature>
<feature type="compositionally biased region" description="Polar residues" evidence="12">
    <location>
        <begin position="389"/>
        <end position="401"/>
    </location>
</feature>
<feature type="region of interest" description="Disordered" evidence="12">
    <location>
        <begin position="541"/>
        <end position="568"/>
    </location>
</feature>
<dbReference type="GO" id="GO:0005524">
    <property type="term" value="F:ATP binding"/>
    <property type="evidence" value="ECO:0007669"/>
    <property type="project" value="UniProtKB-UniRule"/>
</dbReference>
<feature type="compositionally biased region" description="Polar residues" evidence="12">
    <location>
        <begin position="412"/>
        <end position="425"/>
    </location>
</feature>